<evidence type="ECO:0000313" key="2">
    <source>
        <dbReference type="EMBL" id="OHA14936.1"/>
    </source>
</evidence>
<gene>
    <name evidence="2" type="ORF">A3A10_02445</name>
</gene>
<accession>A0A1G2LTI1</accession>
<dbReference type="AlphaFoldDB" id="A0A1G2LTI1"/>
<dbReference type="EMBL" id="MHRA01000038">
    <property type="protein sequence ID" value="OHA14936.1"/>
    <property type="molecule type" value="Genomic_DNA"/>
</dbReference>
<dbReference type="Proteomes" id="UP000178116">
    <property type="component" value="Unassembled WGS sequence"/>
</dbReference>
<keyword evidence="1" id="KW-0472">Membrane</keyword>
<evidence type="ECO:0000256" key="1">
    <source>
        <dbReference type="SAM" id="Phobius"/>
    </source>
</evidence>
<organism evidence="2 3">
    <name type="scientific">Candidatus Tagabacteria bacterium RIFCSPLOWO2_01_FULL_42_9</name>
    <dbReference type="NCBI Taxonomy" id="1802296"/>
    <lineage>
        <taxon>Bacteria</taxon>
        <taxon>Candidatus Tagaibacteriota</taxon>
    </lineage>
</organism>
<feature type="transmembrane region" description="Helical" evidence="1">
    <location>
        <begin position="21"/>
        <end position="41"/>
    </location>
</feature>
<proteinExistence type="predicted"/>
<name>A0A1G2LTI1_9BACT</name>
<keyword evidence="1" id="KW-1133">Transmembrane helix</keyword>
<protein>
    <submittedName>
        <fullName evidence="2">Uncharacterized protein</fullName>
    </submittedName>
</protein>
<comment type="caution">
    <text evidence="2">The sequence shown here is derived from an EMBL/GenBank/DDBJ whole genome shotgun (WGS) entry which is preliminary data.</text>
</comment>
<sequence>MKILDFKKILRYFDKYSGWKITVVAFLALSLLLIIINYYIYSDLEKNIARPFDAEVEIQTLKRELLTKVLSDLREKEKRFEQSSLLKPEISDPSS</sequence>
<keyword evidence="1" id="KW-0812">Transmembrane</keyword>
<evidence type="ECO:0000313" key="3">
    <source>
        <dbReference type="Proteomes" id="UP000178116"/>
    </source>
</evidence>
<reference evidence="2 3" key="1">
    <citation type="journal article" date="2016" name="Nat. Commun.">
        <title>Thousands of microbial genomes shed light on interconnected biogeochemical processes in an aquifer system.</title>
        <authorList>
            <person name="Anantharaman K."/>
            <person name="Brown C.T."/>
            <person name="Hug L.A."/>
            <person name="Sharon I."/>
            <person name="Castelle C.J."/>
            <person name="Probst A.J."/>
            <person name="Thomas B.C."/>
            <person name="Singh A."/>
            <person name="Wilkins M.J."/>
            <person name="Karaoz U."/>
            <person name="Brodie E.L."/>
            <person name="Williams K.H."/>
            <person name="Hubbard S.S."/>
            <person name="Banfield J.F."/>
        </authorList>
    </citation>
    <scope>NUCLEOTIDE SEQUENCE [LARGE SCALE GENOMIC DNA]</scope>
</reference>